<comment type="caution">
    <text evidence="1">The sequence shown here is derived from an EMBL/GenBank/DDBJ whole genome shotgun (WGS) entry which is preliminary data.</text>
</comment>
<dbReference type="AlphaFoldDB" id="A0A158SW88"/>
<evidence type="ECO:0000313" key="1">
    <source>
        <dbReference type="EMBL" id="KIS35132.1"/>
    </source>
</evidence>
<reference evidence="1 2" key="1">
    <citation type="submission" date="2014-05" db="EMBL/GenBank/DDBJ databases">
        <title>Methylome analysis of the phasevarions of Haemophilus influenzae.</title>
        <authorList>
            <person name="Atack J.M."/>
            <person name="Fox K.L."/>
            <person name="Power P.M."/>
            <person name="Clark T."/>
            <person name="Jurcisek J."/>
            <person name="Korlach J."/>
            <person name="Bakaletz L.O."/>
            <person name="Jennings M.P."/>
        </authorList>
    </citation>
    <scope>NUCLEOTIDE SEQUENCE [LARGE SCALE GENOMIC DNA]</scope>
    <source>
        <strain evidence="1 2">1209</strain>
    </source>
</reference>
<dbReference type="EMBL" id="JMQP01000002">
    <property type="protein sequence ID" value="KIS35132.1"/>
    <property type="molecule type" value="Genomic_DNA"/>
</dbReference>
<organism evidence="1 2">
    <name type="scientific">Haemophilus influenzae</name>
    <dbReference type="NCBI Taxonomy" id="727"/>
    <lineage>
        <taxon>Bacteria</taxon>
        <taxon>Pseudomonadati</taxon>
        <taxon>Pseudomonadota</taxon>
        <taxon>Gammaproteobacteria</taxon>
        <taxon>Pasteurellales</taxon>
        <taxon>Pasteurellaceae</taxon>
        <taxon>Haemophilus</taxon>
    </lineage>
</organism>
<sequence>MKNGRLKRPSYSTKIKPKRKRLRKLNFLPKSTFKFTLSFL</sequence>
<accession>A0A158SW88</accession>
<evidence type="ECO:0000313" key="2">
    <source>
        <dbReference type="Proteomes" id="UP000050700"/>
    </source>
</evidence>
<protein>
    <submittedName>
        <fullName evidence="1">Uncharacterized protein</fullName>
    </submittedName>
</protein>
<dbReference type="Proteomes" id="UP000050700">
    <property type="component" value="Unassembled WGS sequence"/>
</dbReference>
<proteinExistence type="predicted"/>
<gene>
    <name evidence="1" type="ORF">NTHI1209_00735</name>
</gene>
<name>A0A158SW88_HAEIF</name>